<gene>
    <name evidence="1" type="ORF">L6164_001543</name>
</gene>
<comment type="caution">
    <text evidence="1">The sequence shown here is derived from an EMBL/GenBank/DDBJ whole genome shotgun (WGS) entry which is preliminary data.</text>
</comment>
<evidence type="ECO:0000313" key="2">
    <source>
        <dbReference type="Proteomes" id="UP000828941"/>
    </source>
</evidence>
<organism evidence="1 2">
    <name type="scientific">Bauhinia variegata</name>
    <name type="common">Purple orchid tree</name>
    <name type="synonym">Phanera variegata</name>
    <dbReference type="NCBI Taxonomy" id="167791"/>
    <lineage>
        <taxon>Eukaryota</taxon>
        <taxon>Viridiplantae</taxon>
        <taxon>Streptophyta</taxon>
        <taxon>Embryophyta</taxon>
        <taxon>Tracheophyta</taxon>
        <taxon>Spermatophyta</taxon>
        <taxon>Magnoliopsida</taxon>
        <taxon>eudicotyledons</taxon>
        <taxon>Gunneridae</taxon>
        <taxon>Pentapetalae</taxon>
        <taxon>rosids</taxon>
        <taxon>fabids</taxon>
        <taxon>Fabales</taxon>
        <taxon>Fabaceae</taxon>
        <taxon>Cercidoideae</taxon>
        <taxon>Cercideae</taxon>
        <taxon>Bauhiniinae</taxon>
        <taxon>Bauhinia</taxon>
    </lineage>
</organism>
<name>A0ACB9QGY2_BAUVA</name>
<keyword evidence="2" id="KW-1185">Reference proteome</keyword>
<evidence type="ECO:0000313" key="1">
    <source>
        <dbReference type="EMBL" id="KAI4357605.1"/>
    </source>
</evidence>
<dbReference type="EMBL" id="CM039426">
    <property type="protein sequence ID" value="KAI4357605.1"/>
    <property type="molecule type" value="Genomic_DNA"/>
</dbReference>
<proteinExistence type="predicted"/>
<protein>
    <submittedName>
        <fullName evidence="1">Uncharacterized protein</fullName>
    </submittedName>
</protein>
<accession>A0ACB9QGY2</accession>
<reference evidence="1 2" key="1">
    <citation type="journal article" date="2022" name="DNA Res.">
        <title>Chromosomal-level genome assembly of the orchid tree Bauhinia variegata (Leguminosae; Cercidoideae) supports the allotetraploid origin hypothesis of Bauhinia.</title>
        <authorList>
            <person name="Zhong Y."/>
            <person name="Chen Y."/>
            <person name="Zheng D."/>
            <person name="Pang J."/>
            <person name="Liu Y."/>
            <person name="Luo S."/>
            <person name="Meng S."/>
            <person name="Qian L."/>
            <person name="Wei D."/>
            <person name="Dai S."/>
            <person name="Zhou R."/>
        </authorList>
    </citation>
    <scope>NUCLEOTIDE SEQUENCE [LARGE SCALE GENOMIC DNA]</scope>
    <source>
        <strain evidence="1">BV-YZ2020</strain>
    </source>
</reference>
<sequence length="1392" mass="159109">MEVVFAIAGVVIDRTVAPLGRQLGYMFGYKSNVEELKSKIEKLEDERGNVKELVDGARRNGEEIADGVKKWLERVHIVSGERARKMVMAIAEIQAEGNFKRVSYRVVAPWIDGISPAGYMAFESRTLVLNEVDVALRDPTVNMVGVYGLAGVGKTNLVKEVARKAQEDKFFDRVVMVVVTQNVEADKIQKEIAEMLGLKFDEESELIRAGRLSDRFKQEKNILVILDYLWAWLDLGKIGIPFGNDHKGCKLLLTSRNQQVLSHQMDTQKSFLMEVLIKEEAWKLFKEMAGLDDSNSNTELLSTAAEVARECAGLPVAIVTVARALKKKSLFEWRDALRQLKSPTSRNITGMKEVVDSSIKLSYDHLESDELKSTFLLCAFMGHDASTFDLLKYCVGLGLFKGIFAIDEARDRMQTLYLRINRPLLCAIMNIEKQFQNCVTMALDYSDIPKLPEVLDCPRLQFFRIFRKDPSLQIADDFFERLGELKVLDLTDIHFSSLPSSITALRNLSTLCLDWCVLEDIAIVGELKNLKILSFLRSDIKQLPGEIKNLTQLKLLDLTNCSKLEIIPPNIISSLTSLEELYMGNSFVRWQDEKSDRESSNASLAELRNLPYLTTLEVCIRDASIFPQYSFFKKLKRYRILVGDIWSWPGKFKNLRTLKLKLFRGFHFQQGVKMLLKSVEDLYLDELAGITDVLYQLNGEGFPDLKHLHIQNSSQLLYIVNSLDRSDLVKVFPRLESLVMQKLSKLEKICHGQISVASFSELKVIKVKGCNCLKNLFSLSMAAGLSKLVELEVFECNSMEEIIFLQNEETSTDCINIVFGNLHSLKLQNLPVLSDFLSKKKTSSVTQGEEKELTNDVASVPGSCNFLFCEKNLETLSVADCSSLRKIFELNAEELHGNIDMRLKKKLGSIFPASLAKGLAQLQKIYIRECNIDEIVANEENGEAVASFVFPHVTSVKLLFLPKLKSFYKGKHVLECPLLQELEVISCDKLESLGQPHDLVSQPLFSIGKVITSLERMTLNSKEVMRIWNGQFPTNLFCKLKFLRLCHFYDERSSFPYWLLQRIPTLEELFVEYSSFKEIFLSDRLILEDRQIGSVTYLHKIWLWGLHKLENISKEGVDTVLENLEHLCKAECSNLLILAPSKVSFNRLTYLEVKKCESLVKLVTSSTARSLAQLKTMKIKDCKRIEEIVVTDTLEEEIEFRMLQILELECLPNLLDFCSNNCMLKFPFLERLSVKECLRMKIFCVGIVSTPKLQKVLVEGTEDEWYWEGNLNATIKKLFKDKVDSFPSLILPEFLYLGNYAYASHFNLLNILGISCILNTVPSCPNLYLSSFTYHNLTVSHDKALPFDEAVQFLEQWEKDKSYQWVKDRRPSVKFTEAVYWQLQEYERSMYG</sequence>
<dbReference type="Proteomes" id="UP000828941">
    <property type="component" value="Chromosome 1"/>
</dbReference>